<dbReference type="EMBL" id="CP051461">
    <property type="protein sequence ID" value="QJC54974.1"/>
    <property type="molecule type" value="Genomic_DNA"/>
</dbReference>
<dbReference type="Gene3D" id="3.30.1450.10">
    <property type="match status" value="1"/>
</dbReference>
<dbReference type="PANTHER" id="PTHR37482:SF1">
    <property type="entry name" value="OUTER MEMBRANE PROTEIN ASSEMBLY FACTOR BAME"/>
    <property type="match status" value="1"/>
</dbReference>
<feature type="chain" id="PRO_5026408265" description="Outer membrane protein assembly factor BamE" evidence="6">
    <location>
        <begin position="30"/>
        <end position="193"/>
    </location>
</feature>
<evidence type="ECO:0000256" key="6">
    <source>
        <dbReference type="SAM" id="SignalP"/>
    </source>
</evidence>
<feature type="signal peptide" evidence="6">
    <location>
        <begin position="1"/>
        <end position="29"/>
    </location>
</feature>
<dbReference type="GO" id="GO:0043165">
    <property type="term" value="P:Gram-negative-bacterium-type cell outer membrane assembly"/>
    <property type="evidence" value="ECO:0007669"/>
    <property type="project" value="UniProtKB-UniRule"/>
</dbReference>
<sequence>MPAKNSFSIRSAQSSALALFAGLLLSACAGTSTGSSAINPVNWITPYKIDVIQGNFVSSEQVALLKAGMTRPQVKEVLGTPLITSIFHADRWDYVFTFKRQGVQSQSYRYSVFFKGDRLESFSGDDMPSESEFITRLDNQRKLGKVPALQATPEQLKAAEAQRGAKPAVQAAPLAAPAGAQAATYPPLERPAQ</sequence>
<keyword evidence="4" id="KW-0449">Lipoprotein</keyword>
<protein>
    <recommendedName>
        <fullName evidence="4">Outer membrane protein assembly factor BamE</fullName>
    </recommendedName>
</protein>
<feature type="domain" description="Outer membrane protein assembly factor BamE" evidence="7">
    <location>
        <begin position="54"/>
        <end position="123"/>
    </location>
</feature>
<name>A0A6H2H5U7_9BURK</name>
<evidence type="ECO:0000256" key="3">
    <source>
        <dbReference type="ARBA" id="ARBA00023237"/>
    </source>
</evidence>
<dbReference type="InterPro" id="IPR037873">
    <property type="entry name" value="BamE-like"/>
</dbReference>
<accession>A0A6H2H5U7</accession>
<organism evidence="8 9">
    <name type="scientific">Polaromonas vacuolata</name>
    <dbReference type="NCBI Taxonomy" id="37448"/>
    <lineage>
        <taxon>Bacteria</taxon>
        <taxon>Pseudomonadati</taxon>
        <taxon>Pseudomonadota</taxon>
        <taxon>Betaproteobacteria</taxon>
        <taxon>Burkholderiales</taxon>
        <taxon>Comamonadaceae</taxon>
        <taxon>Polaromonas</taxon>
    </lineage>
</organism>
<dbReference type="HAMAP" id="MF_00925">
    <property type="entry name" value="OM_assembly_BamE"/>
    <property type="match status" value="1"/>
</dbReference>
<dbReference type="Pfam" id="PF04355">
    <property type="entry name" value="BamE"/>
    <property type="match status" value="1"/>
</dbReference>
<dbReference type="PANTHER" id="PTHR37482">
    <property type="entry name" value="OUTER MEMBRANE PROTEIN ASSEMBLY FACTOR BAME"/>
    <property type="match status" value="1"/>
</dbReference>
<evidence type="ECO:0000259" key="7">
    <source>
        <dbReference type="Pfam" id="PF04355"/>
    </source>
</evidence>
<dbReference type="PROSITE" id="PS51257">
    <property type="entry name" value="PROKAR_LIPOPROTEIN"/>
    <property type="match status" value="1"/>
</dbReference>
<dbReference type="Proteomes" id="UP000502041">
    <property type="component" value="Chromosome"/>
</dbReference>
<keyword evidence="9" id="KW-1185">Reference proteome</keyword>
<keyword evidence="1 4" id="KW-0732">Signal</keyword>
<evidence type="ECO:0000256" key="5">
    <source>
        <dbReference type="SAM" id="MobiDB-lite"/>
    </source>
</evidence>
<comment type="subcellular location">
    <subcellularLocation>
        <location evidence="4">Cell outer membrane</location>
        <topology evidence="4">Lipid-anchor</topology>
    </subcellularLocation>
</comment>
<feature type="compositionally biased region" description="Low complexity" evidence="5">
    <location>
        <begin position="165"/>
        <end position="187"/>
    </location>
</feature>
<reference evidence="8 9" key="1">
    <citation type="submission" date="2020-04" db="EMBL/GenBank/DDBJ databases">
        <title>Complete genome of a Psychrophilic, Marine, Gas Vacuolate Bacterium Polaromonas vacuolata KCTC 22033T.</title>
        <authorList>
            <person name="Hwang K."/>
            <person name="Kim K.M."/>
        </authorList>
    </citation>
    <scope>NUCLEOTIDE SEQUENCE [LARGE SCALE GENOMIC DNA]</scope>
    <source>
        <strain evidence="8 9">KCTC 22033</strain>
    </source>
</reference>
<dbReference type="KEGG" id="pvac:HC248_00237"/>
<evidence type="ECO:0000313" key="9">
    <source>
        <dbReference type="Proteomes" id="UP000502041"/>
    </source>
</evidence>
<evidence type="ECO:0000313" key="8">
    <source>
        <dbReference type="EMBL" id="QJC54974.1"/>
    </source>
</evidence>
<dbReference type="InterPro" id="IPR007450">
    <property type="entry name" value="BamE_dom"/>
</dbReference>
<dbReference type="AlphaFoldDB" id="A0A6H2H5U7"/>
<dbReference type="GO" id="GO:1990063">
    <property type="term" value="C:Bam protein complex"/>
    <property type="evidence" value="ECO:0007669"/>
    <property type="project" value="TreeGrafter"/>
</dbReference>
<evidence type="ECO:0000256" key="2">
    <source>
        <dbReference type="ARBA" id="ARBA00023136"/>
    </source>
</evidence>
<proteinExistence type="inferred from homology"/>
<evidence type="ECO:0000256" key="4">
    <source>
        <dbReference type="HAMAP-Rule" id="MF_00925"/>
    </source>
</evidence>
<feature type="region of interest" description="Disordered" evidence="5">
    <location>
        <begin position="155"/>
        <end position="193"/>
    </location>
</feature>
<keyword evidence="3 4" id="KW-0998">Cell outer membrane</keyword>
<evidence type="ECO:0000256" key="1">
    <source>
        <dbReference type="ARBA" id="ARBA00022729"/>
    </source>
</evidence>
<dbReference type="GO" id="GO:0051205">
    <property type="term" value="P:protein insertion into membrane"/>
    <property type="evidence" value="ECO:0007669"/>
    <property type="project" value="UniProtKB-UniRule"/>
</dbReference>
<dbReference type="InterPro" id="IPR026592">
    <property type="entry name" value="BamE"/>
</dbReference>
<dbReference type="RefSeq" id="WP_238342685.1">
    <property type="nucleotide sequence ID" value="NZ_CP051461.1"/>
</dbReference>
<gene>
    <name evidence="4 8" type="primary">bamE</name>
    <name evidence="8" type="ORF">HC248_00237</name>
</gene>
<dbReference type="GO" id="GO:0030674">
    <property type="term" value="F:protein-macromolecule adaptor activity"/>
    <property type="evidence" value="ECO:0007669"/>
    <property type="project" value="TreeGrafter"/>
</dbReference>
<comment type="subunit">
    <text evidence="4">Part of the Bam complex.</text>
</comment>
<keyword evidence="4" id="KW-0564">Palmitate</keyword>
<keyword evidence="2 4" id="KW-0472">Membrane</keyword>
<comment type="similarity">
    <text evidence="4">Belongs to the BamE family.</text>
</comment>
<comment type="function">
    <text evidence="4">Part of the outer membrane protein assembly complex, which is involved in assembly and insertion of beta-barrel proteins into the outer membrane.</text>
</comment>